<dbReference type="Gene3D" id="2.30.130.30">
    <property type="entry name" value="Hypothetical protein"/>
    <property type="match status" value="1"/>
</dbReference>
<evidence type="ECO:0000259" key="2">
    <source>
        <dbReference type="Pfam" id="PF04266"/>
    </source>
</evidence>
<dbReference type="PANTHER" id="PTHR34204:SF2">
    <property type="entry name" value="RNA-BINDING ASCH DOMAIN PROTEIN"/>
    <property type="match status" value="1"/>
</dbReference>
<name>A0A5D3E1K2_CUCMM</name>
<dbReference type="SUPFAM" id="SSF88697">
    <property type="entry name" value="PUA domain-like"/>
    <property type="match status" value="1"/>
</dbReference>
<dbReference type="EMBL" id="SSTD01001661">
    <property type="protein sequence ID" value="TYK29648.1"/>
    <property type="molecule type" value="Genomic_DNA"/>
</dbReference>
<keyword evidence="1" id="KW-0812">Transmembrane</keyword>
<organism evidence="3 4">
    <name type="scientific">Cucumis melo var. makuwa</name>
    <name type="common">Oriental melon</name>
    <dbReference type="NCBI Taxonomy" id="1194695"/>
    <lineage>
        <taxon>Eukaryota</taxon>
        <taxon>Viridiplantae</taxon>
        <taxon>Streptophyta</taxon>
        <taxon>Embryophyta</taxon>
        <taxon>Tracheophyta</taxon>
        <taxon>Spermatophyta</taxon>
        <taxon>Magnoliopsida</taxon>
        <taxon>eudicotyledons</taxon>
        <taxon>Gunneridae</taxon>
        <taxon>Pentapetalae</taxon>
        <taxon>rosids</taxon>
        <taxon>fabids</taxon>
        <taxon>Cucurbitales</taxon>
        <taxon>Cucurbitaceae</taxon>
        <taxon>Benincaseae</taxon>
        <taxon>Cucumis</taxon>
    </lineage>
</organism>
<accession>A0A5D3E1K2</accession>
<gene>
    <name evidence="3" type="ORF">E5676_scaffold655G002640</name>
</gene>
<dbReference type="Proteomes" id="UP000321947">
    <property type="component" value="Unassembled WGS sequence"/>
</dbReference>
<comment type="caution">
    <text evidence="3">The sequence shown here is derived from an EMBL/GenBank/DDBJ whole genome shotgun (WGS) entry which is preliminary data.</text>
</comment>
<feature type="transmembrane region" description="Helical" evidence="1">
    <location>
        <begin position="224"/>
        <end position="246"/>
    </location>
</feature>
<sequence>MQRRPCSPGLSPVELEDCLEELLKFTLQSHINGTLDVDHDLGFPTDFSSHLLNHNDRPDVSRLYKDLVSALLKSVSEASCGSLDDLEDKEECNEIAEGRAELVLKTVNFELHVQEPFFTQLKDGLKRVEGRCAAGNYNRIQSGALILFNKCLLFEVQDVRQYPSFYAMLKAESLDNVLPGVKTLTDGVQVYRKFYSEEKELSNGVLGIHVKKSVVQPYIILSRIISVSFLASLLFLTCIFVAMANLHKKLGPFGSRDWEM</sequence>
<dbReference type="AlphaFoldDB" id="A0A5D3E1K2"/>
<evidence type="ECO:0000313" key="4">
    <source>
        <dbReference type="Proteomes" id="UP000321947"/>
    </source>
</evidence>
<keyword evidence="1" id="KW-0472">Membrane</keyword>
<evidence type="ECO:0000313" key="3">
    <source>
        <dbReference type="EMBL" id="TYK29648.1"/>
    </source>
</evidence>
<keyword evidence="1" id="KW-1133">Transmembrane helix</keyword>
<reference evidence="3 4" key="1">
    <citation type="submission" date="2019-08" db="EMBL/GenBank/DDBJ databases">
        <title>Draft genome sequences of two oriental melons (Cucumis melo L. var makuwa).</title>
        <authorList>
            <person name="Kwon S.-Y."/>
        </authorList>
    </citation>
    <scope>NUCLEOTIDE SEQUENCE [LARGE SCALE GENOMIC DNA]</scope>
    <source>
        <strain evidence="4">cv. Chang Bougi</strain>
        <tissue evidence="3">Leaf</tissue>
    </source>
</reference>
<dbReference type="InterPro" id="IPR007374">
    <property type="entry name" value="ASCH_domain"/>
</dbReference>
<dbReference type="Pfam" id="PF04266">
    <property type="entry name" value="ASCH"/>
    <property type="match status" value="1"/>
</dbReference>
<evidence type="ECO:0000256" key="1">
    <source>
        <dbReference type="SAM" id="Phobius"/>
    </source>
</evidence>
<dbReference type="PANTHER" id="PTHR34204">
    <property type="entry name" value="RNA-BINDING ASCH DOMAIN PROTEIN"/>
    <property type="match status" value="1"/>
</dbReference>
<proteinExistence type="predicted"/>
<feature type="domain" description="ASCH" evidence="2">
    <location>
        <begin position="111"/>
        <end position="211"/>
    </location>
</feature>
<protein>
    <submittedName>
        <fullName evidence="3">RNA-binding ASCH domain protein, putative isoform 1</fullName>
    </submittedName>
</protein>
<dbReference type="InterPro" id="IPR015947">
    <property type="entry name" value="PUA-like_sf"/>
</dbReference>
<dbReference type="CDD" id="cd06555">
    <property type="entry name" value="ASCH_PF0470_like"/>
    <property type="match status" value="1"/>
</dbReference>